<name>A0A3A8MV75_9BACT</name>
<evidence type="ECO:0000313" key="2">
    <source>
        <dbReference type="EMBL" id="RKH35793.1"/>
    </source>
</evidence>
<dbReference type="InterPro" id="IPR035919">
    <property type="entry name" value="EAL_sf"/>
</dbReference>
<comment type="caution">
    <text evidence="2">The sequence shown here is derived from an EMBL/GenBank/DDBJ whole genome shotgun (WGS) entry which is preliminary data.</text>
</comment>
<dbReference type="CDD" id="cd01948">
    <property type="entry name" value="EAL"/>
    <property type="match status" value="1"/>
</dbReference>
<dbReference type="PANTHER" id="PTHR33121:SF15">
    <property type="entry name" value="BLUE LIGHT- AND TEMPERATURE-REGULATED ANTIREPRESSOR BLUF"/>
    <property type="match status" value="1"/>
</dbReference>
<dbReference type="InterPro" id="IPR001633">
    <property type="entry name" value="EAL_dom"/>
</dbReference>
<dbReference type="Gene3D" id="3.20.20.450">
    <property type="entry name" value="EAL domain"/>
    <property type="match status" value="1"/>
</dbReference>
<dbReference type="PANTHER" id="PTHR33121">
    <property type="entry name" value="CYCLIC DI-GMP PHOSPHODIESTERASE PDEF"/>
    <property type="match status" value="1"/>
</dbReference>
<keyword evidence="3" id="KW-1185">Reference proteome</keyword>
<dbReference type="PROSITE" id="PS50883">
    <property type="entry name" value="EAL"/>
    <property type="match status" value="1"/>
</dbReference>
<evidence type="ECO:0000259" key="1">
    <source>
        <dbReference type="PROSITE" id="PS50883"/>
    </source>
</evidence>
<dbReference type="EMBL" id="RAWG01000315">
    <property type="protein sequence ID" value="RKH35793.1"/>
    <property type="molecule type" value="Genomic_DNA"/>
</dbReference>
<gene>
    <name evidence="2" type="ORF">D7X12_33650</name>
</gene>
<evidence type="ECO:0000313" key="3">
    <source>
        <dbReference type="Proteomes" id="UP000273405"/>
    </source>
</evidence>
<dbReference type="SUPFAM" id="SSF141868">
    <property type="entry name" value="EAL domain-like"/>
    <property type="match status" value="1"/>
</dbReference>
<organism evidence="2 3">
    <name type="scientific">Corallococcus sicarius</name>
    <dbReference type="NCBI Taxonomy" id="2316726"/>
    <lineage>
        <taxon>Bacteria</taxon>
        <taxon>Pseudomonadati</taxon>
        <taxon>Myxococcota</taxon>
        <taxon>Myxococcia</taxon>
        <taxon>Myxococcales</taxon>
        <taxon>Cystobacterineae</taxon>
        <taxon>Myxococcaceae</taxon>
        <taxon>Corallococcus</taxon>
    </lineage>
</organism>
<reference evidence="3" key="1">
    <citation type="submission" date="2018-09" db="EMBL/GenBank/DDBJ databases">
        <authorList>
            <person name="Livingstone P.G."/>
            <person name="Whitworth D.E."/>
        </authorList>
    </citation>
    <scope>NUCLEOTIDE SEQUENCE [LARGE SCALE GENOMIC DNA]</scope>
    <source>
        <strain evidence="3">CA040B</strain>
    </source>
</reference>
<dbReference type="SMART" id="SM00052">
    <property type="entry name" value="EAL"/>
    <property type="match status" value="1"/>
</dbReference>
<dbReference type="Pfam" id="PF00563">
    <property type="entry name" value="EAL"/>
    <property type="match status" value="1"/>
</dbReference>
<accession>A0A3A8MV75</accession>
<dbReference type="AlphaFoldDB" id="A0A3A8MV75"/>
<sequence>MMNPVNGCGRCQTLPEPPEGPGRLFLWPPLGHSLGKLVAHLRESGGAYQLRSEARCVVVGMGEGGMQQLSEQLPNVLTAEEVRGTRALFVAGDTEPGMADFPRVDSLQRITMLQQSGWLVDMLAESRLTTFFQPIVHAQDTSRIFAHEALMRGVDRQGAWVSPARMLDTAREADLLFQLDLAARTTTIREAVRHQLRTHLFINFTPTAIYDPAFCLRSTVSAIREAGIPEEHVVFEIIESDRAANAEHLRSIVNFYREAGFKVALDDLGAGYSSLNLIHQLRPDIVKLDMELVRNVHADPYKASIVEKLLEIARQLGIQTVAEGIETTEELAWVRAHGVDFVQGYLIAKPAGAPAQSTPRFND</sequence>
<feature type="domain" description="EAL" evidence="1">
    <location>
        <begin position="112"/>
        <end position="363"/>
    </location>
</feature>
<dbReference type="GO" id="GO:0071111">
    <property type="term" value="F:cyclic-guanylate-specific phosphodiesterase activity"/>
    <property type="evidence" value="ECO:0007669"/>
    <property type="project" value="InterPro"/>
</dbReference>
<dbReference type="Proteomes" id="UP000273405">
    <property type="component" value="Unassembled WGS sequence"/>
</dbReference>
<proteinExistence type="predicted"/>
<dbReference type="OrthoDB" id="9813903at2"/>
<protein>
    <submittedName>
        <fullName evidence="2">EAL domain-containing protein</fullName>
    </submittedName>
</protein>
<dbReference type="InterPro" id="IPR050706">
    <property type="entry name" value="Cyclic-di-GMP_PDE-like"/>
</dbReference>